<dbReference type="RefSeq" id="WP_127705441.1">
    <property type="nucleotide sequence ID" value="NZ_SACO01000001.1"/>
</dbReference>
<evidence type="ECO:0000259" key="1">
    <source>
        <dbReference type="Pfam" id="PF06904"/>
    </source>
</evidence>
<protein>
    <submittedName>
        <fullName evidence="2">Extensin family protein</fullName>
    </submittedName>
</protein>
<proteinExistence type="predicted"/>
<dbReference type="AlphaFoldDB" id="A0A3S2VGN7"/>
<feature type="domain" description="Extensin-like C-terminal" evidence="1">
    <location>
        <begin position="74"/>
        <end position="249"/>
    </location>
</feature>
<dbReference type="EMBL" id="SACO01000001">
    <property type="protein sequence ID" value="RVU07774.1"/>
    <property type="molecule type" value="Genomic_DNA"/>
</dbReference>
<dbReference type="InterPro" id="IPR009683">
    <property type="entry name" value="Extensin-like_C"/>
</dbReference>
<evidence type="ECO:0000313" key="3">
    <source>
        <dbReference type="Proteomes" id="UP000282837"/>
    </source>
</evidence>
<evidence type="ECO:0000313" key="2">
    <source>
        <dbReference type="EMBL" id="RVU07774.1"/>
    </source>
</evidence>
<dbReference type="InterPro" id="IPR009045">
    <property type="entry name" value="Zn_M74/Hedgehog-like"/>
</dbReference>
<dbReference type="Proteomes" id="UP000282837">
    <property type="component" value="Unassembled WGS sequence"/>
</dbReference>
<reference evidence="2 3" key="1">
    <citation type="submission" date="2019-01" db="EMBL/GenBank/DDBJ databases">
        <authorList>
            <person name="Chen W.-M."/>
        </authorList>
    </citation>
    <scope>NUCLEOTIDE SEQUENCE [LARGE SCALE GENOMIC DNA]</scope>
    <source>
        <strain evidence="2 3">FSY-9</strain>
    </source>
</reference>
<organism evidence="2 3">
    <name type="scientific">Novosphingobium umbonatum</name>
    <dbReference type="NCBI Taxonomy" id="1908524"/>
    <lineage>
        <taxon>Bacteria</taxon>
        <taxon>Pseudomonadati</taxon>
        <taxon>Pseudomonadota</taxon>
        <taxon>Alphaproteobacteria</taxon>
        <taxon>Sphingomonadales</taxon>
        <taxon>Sphingomonadaceae</taxon>
        <taxon>Novosphingobium</taxon>
    </lineage>
</organism>
<accession>A0A3S2VGN7</accession>
<name>A0A3S2VGN7_9SPHN</name>
<dbReference type="Pfam" id="PF06904">
    <property type="entry name" value="Extensin-like_C"/>
    <property type="match status" value="1"/>
</dbReference>
<dbReference type="SUPFAM" id="SSF55166">
    <property type="entry name" value="Hedgehog/DD-peptidase"/>
    <property type="match status" value="1"/>
</dbReference>
<sequence length="249" mass="26634">MQDDVGLSLFHDRSTRLRRLIALTAAIPLLLQGCVTIPPPPKTHGSAHSRYTPRATPRIAAAPLDEISPQQAGQCRAHLEARAAAFTPLPDQFYGAGCATVNTVRLTALSGDSQPFAVTNLGPVTCPLADTFAAWARFGVDRAARQYLGSALVKIETMGSYNCRNVAGTDRRSGHATGNAIDVAAFVLADGRRISVLGQWSAGGGQEREFLRVVHLSACKRFGVVLGPDYNVAHHDHFHVELADSGVCR</sequence>
<gene>
    <name evidence="2" type="ORF">EOE18_01455</name>
</gene>
<keyword evidence="3" id="KW-1185">Reference proteome</keyword>
<dbReference type="OrthoDB" id="9809788at2"/>
<comment type="caution">
    <text evidence="2">The sequence shown here is derived from an EMBL/GenBank/DDBJ whole genome shotgun (WGS) entry which is preliminary data.</text>
</comment>